<dbReference type="PANTHER" id="PTHR47505">
    <property type="entry name" value="DNA UTILIZATION PROTEIN YHGH"/>
    <property type="match status" value="1"/>
</dbReference>
<dbReference type="SUPFAM" id="SSF53271">
    <property type="entry name" value="PRTase-like"/>
    <property type="match status" value="1"/>
</dbReference>
<dbReference type="GeneID" id="95774202"/>
<feature type="domain" description="Phosphoribosyltransferase" evidence="2">
    <location>
        <begin position="171"/>
        <end position="248"/>
    </location>
</feature>
<dbReference type="Pfam" id="PF00156">
    <property type="entry name" value="Pribosyltran"/>
    <property type="match status" value="1"/>
</dbReference>
<sequence>MADISSQFAQARGALRAFRSGLLGLALPPTCIACGAITGMAGGLCGPCWGKLAFISRPFCERTGAPFSHDPGGARISAQALDDPPAFDRARAAVTFNDVARDLVHKLKYADRLDVATPLARLMVQAGADVIASADIIVPVPLHPFRLWRRRFNQAALLGRHLAATTSIPQRTDLLARRRSTPSQTALGRAERRANVAGAFVACGTAASHLVGQRVLLVDDVFTTGATLDSCAQALRRAGAMHVDALTFARVVDFA</sequence>
<reference evidence="4 5" key="1">
    <citation type="submission" date="2019-05" db="EMBL/GenBank/DDBJ databases">
        <authorList>
            <person name="Zhou X."/>
        </authorList>
    </citation>
    <scope>NUCLEOTIDE SEQUENCE [LARGE SCALE GENOMIC DNA]</scope>
    <source>
        <strain evidence="4 5">DSM 432</strain>
    </source>
</reference>
<protein>
    <submittedName>
        <fullName evidence="4">ComF family protein</fullName>
    </submittedName>
</protein>
<evidence type="ECO:0000259" key="2">
    <source>
        <dbReference type="Pfam" id="PF00156"/>
    </source>
</evidence>
<dbReference type="CDD" id="cd06223">
    <property type="entry name" value="PRTases_typeI"/>
    <property type="match status" value="1"/>
</dbReference>
<evidence type="ECO:0000256" key="1">
    <source>
        <dbReference type="ARBA" id="ARBA00008007"/>
    </source>
</evidence>
<dbReference type="InterPro" id="IPR029057">
    <property type="entry name" value="PRTase-like"/>
</dbReference>
<evidence type="ECO:0000259" key="3">
    <source>
        <dbReference type="Pfam" id="PF18912"/>
    </source>
</evidence>
<dbReference type="EMBL" id="VAUP01000028">
    <property type="protein sequence ID" value="TLX42399.1"/>
    <property type="molecule type" value="Genomic_DNA"/>
</dbReference>
<dbReference type="Pfam" id="PF18912">
    <property type="entry name" value="DZR_2"/>
    <property type="match status" value="1"/>
</dbReference>
<dbReference type="OrthoDB" id="9779910at2"/>
<dbReference type="Gene3D" id="3.40.50.2020">
    <property type="match status" value="1"/>
</dbReference>
<name>A0A6C1KDR2_XANAU</name>
<dbReference type="AlphaFoldDB" id="A0A6C1KDR2"/>
<evidence type="ECO:0000313" key="4">
    <source>
        <dbReference type="EMBL" id="TLX42399.1"/>
    </source>
</evidence>
<organism evidence="4 5">
    <name type="scientific">Xanthobacter autotrophicus</name>
    <dbReference type="NCBI Taxonomy" id="280"/>
    <lineage>
        <taxon>Bacteria</taxon>
        <taxon>Pseudomonadati</taxon>
        <taxon>Pseudomonadota</taxon>
        <taxon>Alphaproteobacteria</taxon>
        <taxon>Hyphomicrobiales</taxon>
        <taxon>Xanthobacteraceae</taxon>
        <taxon>Xanthobacter</taxon>
    </lineage>
</organism>
<gene>
    <name evidence="4" type="ORF">FBQ73_12130</name>
</gene>
<dbReference type="InterPro" id="IPR051910">
    <property type="entry name" value="ComF/GntX_DNA_util-trans"/>
</dbReference>
<dbReference type="InterPro" id="IPR044005">
    <property type="entry name" value="DZR_2"/>
</dbReference>
<comment type="caution">
    <text evidence="4">The sequence shown here is derived from an EMBL/GenBank/DDBJ whole genome shotgun (WGS) entry which is preliminary data.</text>
</comment>
<dbReference type="InterPro" id="IPR000836">
    <property type="entry name" value="PRTase_dom"/>
</dbReference>
<evidence type="ECO:0000313" key="5">
    <source>
        <dbReference type="Proteomes" id="UP000305131"/>
    </source>
</evidence>
<proteinExistence type="inferred from homology"/>
<comment type="similarity">
    <text evidence="1">Belongs to the ComF/GntX family.</text>
</comment>
<dbReference type="RefSeq" id="WP_138399766.1">
    <property type="nucleotide sequence ID" value="NZ_JBAFVI010000008.1"/>
</dbReference>
<dbReference type="Proteomes" id="UP000305131">
    <property type="component" value="Unassembled WGS sequence"/>
</dbReference>
<dbReference type="PANTHER" id="PTHR47505:SF1">
    <property type="entry name" value="DNA UTILIZATION PROTEIN YHGH"/>
    <property type="match status" value="1"/>
</dbReference>
<accession>A0A6C1KDR2</accession>
<feature type="domain" description="Double zinc ribbon" evidence="3">
    <location>
        <begin position="23"/>
        <end position="70"/>
    </location>
</feature>